<dbReference type="InterPro" id="IPR010982">
    <property type="entry name" value="Lambda_DNA-bd_dom_sf"/>
</dbReference>
<evidence type="ECO:0000259" key="3">
    <source>
        <dbReference type="PROSITE" id="PS50943"/>
    </source>
</evidence>
<feature type="domain" description="HTH cro/C1-type" evidence="3">
    <location>
        <begin position="7"/>
        <end position="61"/>
    </location>
</feature>
<protein>
    <recommendedName>
        <fullName evidence="3">HTH cro/C1-type domain-containing protein</fullName>
    </recommendedName>
</protein>
<organism evidence="4 5">
    <name type="scientific">Enterococcus saigonensis</name>
    <dbReference type="NCBI Taxonomy" id="1805431"/>
    <lineage>
        <taxon>Bacteria</taxon>
        <taxon>Bacillati</taxon>
        <taxon>Bacillota</taxon>
        <taxon>Bacilli</taxon>
        <taxon>Lactobacillales</taxon>
        <taxon>Enterococcaceae</taxon>
        <taxon>Enterococcus</taxon>
    </lineage>
</organism>
<dbReference type="SUPFAM" id="SSF47413">
    <property type="entry name" value="lambda repressor-like DNA-binding domains"/>
    <property type="match status" value="1"/>
</dbReference>
<gene>
    <name evidence="4" type="ORF">EsVE80_17910</name>
</gene>
<dbReference type="RefSeq" id="WP_173103443.1">
    <property type="nucleotide sequence ID" value="NZ_AP022822.1"/>
</dbReference>
<dbReference type="Proteomes" id="UP000502998">
    <property type="component" value="Chromosome"/>
</dbReference>
<sequence length="156" mass="17971">MTIGNRIKIERKNKNISQQQLADHLNISRQAVSRWENNISLPDLNTIVLIAKYFDIKLDNFTNEVIEDDSATEIKEDGVQGAKEKFEVDAEKKDVKDIAIKEATPYILVLTSIITMVFLLPSKVKVPILFFGLLFIIFFVSCLLIYYIIKNYLSRE</sequence>
<dbReference type="Pfam" id="PF01381">
    <property type="entry name" value="HTH_3"/>
    <property type="match status" value="1"/>
</dbReference>
<reference evidence="4 5" key="1">
    <citation type="submission" date="2020-02" db="EMBL/GenBank/DDBJ databases">
        <title>Characterization of vanA genotype vancomycin-resistant Enterococcus saigonensis VE80.</title>
        <authorList>
            <person name="Harada T."/>
            <person name="Motooka D."/>
            <person name="Nakamura S."/>
            <person name="Yamamoto Y."/>
            <person name="Kawahara R."/>
            <person name="Kawatsu K."/>
        </authorList>
    </citation>
    <scope>NUCLEOTIDE SEQUENCE [LARGE SCALE GENOMIC DNA]</scope>
    <source>
        <strain evidence="4 5">VE80</strain>
    </source>
</reference>
<dbReference type="AlphaFoldDB" id="A0A679I9G2"/>
<evidence type="ECO:0000313" key="4">
    <source>
        <dbReference type="EMBL" id="BCA86268.1"/>
    </source>
</evidence>
<keyword evidence="2" id="KW-0812">Transmembrane</keyword>
<evidence type="ECO:0000256" key="2">
    <source>
        <dbReference type="SAM" id="Phobius"/>
    </source>
</evidence>
<keyword evidence="2" id="KW-0472">Membrane</keyword>
<keyword evidence="2" id="KW-1133">Transmembrane helix</keyword>
<feature type="transmembrane region" description="Helical" evidence="2">
    <location>
        <begin position="103"/>
        <end position="122"/>
    </location>
</feature>
<dbReference type="Gene3D" id="1.10.260.40">
    <property type="entry name" value="lambda repressor-like DNA-binding domains"/>
    <property type="match status" value="1"/>
</dbReference>
<dbReference type="GO" id="GO:0003677">
    <property type="term" value="F:DNA binding"/>
    <property type="evidence" value="ECO:0007669"/>
    <property type="project" value="UniProtKB-KW"/>
</dbReference>
<dbReference type="CDD" id="cd00093">
    <property type="entry name" value="HTH_XRE"/>
    <property type="match status" value="1"/>
</dbReference>
<name>A0A679I9G2_9ENTE</name>
<dbReference type="EMBL" id="AP022822">
    <property type="protein sequence ID" value="BCA86268.1"/>
    <property type="molecule type" value="Genomic_DNA"/>
</dbReference>
<evidence type="ECO:0000256" key="1">
    <source>
        <dbReference type="ARBA" id="ARBA00023125"/>
    </source>
</evidence>
<keyword evidence="1" id="KW-0238">DNA-binding</keyword>
<dbReference type="PANTHER" id="PTHR46558">
    <property type="entry name" value="TRACRIPTIONAL REGULATORY PROTEIN-RELATED-RELATED"/>
    <property type="match status" value="1"/>
</dbReference>
<proteinExistence type="predicted"/>
<dbReference type="PANTHER" id="PTHR46558:SF4">
    <property type="entry name" value="DNA-BIDING PHAGE PROTEIN"/>
    <property type="match status" value="1"/>
</dbReference>
<dbReference type="InterPro" id="IPR001387">
    <property type="entry name" value="Cro/C1-type_HTH"/>
</dbReference>
<keyword evidence="5" id="KW-1185">Reference proteome</keyword>
<evidence type="ECO:0000313" key="5">
    <source>
        <dbReference type="Proteomes" id="UP000502998"/>
    </source>
</evidence>
<dbReference type="SMART" id="SM00530">
    <property type="entry name" value="HTH_XRE"/>
    <property type="match status" value="1"/>
</dbReference>
<dbReference type="KEGG" id="esg:EsVE80_17910"/>
<accession>A0A679I9G2</accession>
<dbReference type="PROSITE" id="PS50943">
    <property type="entry name" value="HTH_CROC1"/>
    <property type="match status" value="1"/>
</dbReference>
<feature type="transmembrane region" description="Helical" evidence="2">
    <location>
        <begin position="128"/>
        <end position="149"/>
    </location>
</feature>